<dbReference type="GO" id="GO:0006287">
    <property type="term" value="P:base-excision repair, gap-filling"/>
    <property type="evidence" value="ECO:0007669"/>
    <property type="project" value="TreeGrafter"/>
</dbReference>
<dbReference type="GO" id="GO:0003887">
    <property type="term" value="F:DNA-directed DNA polymerase activity"/>
    <property type="evidence" value="ECO:0007669"/>
    <property type="project" value="TreeGrafter"/>
</dbReference>
<dbReference type="SUPFAM" id="SSF53098">
    <property type="entry name" value="Ribonuclease H-like"/>
    <property type="match status" value="1"/>
</dbReference>
<dbReference type="GO" id="GO:0045004">
    <property type="term" value="P:DNA replication proofreading"/>
    <property type="evidence" value="ECO:0007669"/>
    <property type="project" value="TreeGrafter"/>
</dbReference>
<comment type="caution">
    <text evidence="1">The sequence shown here is derived from an EMBL/GenBank/DDBJ whole genome shotgun (WGS) entry which is preliminary data.</text>
</comment>
<gene>
    <name evidence="1" type="ORF">S06H3_45219</name>
</gene>
<dbReference type="InterPro" id="IPR012337">
    <property type="entry name" value="RNaseH-like_sf"/>
</dbReference>
<dbReference type="GO" id="GO:0043625">
    <property type="term" value="C:delta DNA polymerase complex"/>
    <property type="evidence" value="ECO:0007669"/>
    <property type="project" value="TreeGrafter"/>
</dbReference>
<dbReference type="Gene3D" id="2.40.50.730">
    <property type="match status" value="1"/>
</dbReference>
<dbReference type="PANTHER" id="PTHR10322">
    <property type="entry name" value="DNA POLYMERASE CATALYTIC SUBUNIT"/>
    <property type="match status" value="1"/>
</dbReference>
<dbReference type="GO" id="GO:0006297">
    <property type="term" value="P:nucleotide-excision repair, DNA gap filling"/>
    <property type="evidence" value="ECO:0007669"/>
    <property type="project" value="TreeGrafter"/>
</dbReference>
<feature type="non-terminal residue" evidence="1">
    <location>
        <position position="259"/>
    </location>
</feature>
<name>X1NN12_9ZZZZ</name>
<dbReference type="AlphaFoldDB" id="X1NN12"/>
<dbReference type="GO" id="GO:0008296">
    <property type="term" value="F:3'-5'-DNA exonuclease activity"/>
    <property type="evidence" value="ECO:0007669"/>
    <property type="project" value="TreeGrafter"/>
</dbReference>
<evidence type="ECO:0000313" key="1">
    <source>
        <dbReference type="EMBL" id="GAI45417.1"/>
    </source>
</evidence>
<accession>X1NN12</accession>
<protein>
    <submittedName>
        <fullName evidence="1">Uncharacterized protein</fullName>
    </submittedName>
</protein>
<reference evidence="1" key="1">
    <citation type="journal article" date="2014" name="Front. Microbiol.">
        <title>High frequency of phylogenetically diverse reductive dehalogenase-homologous genes in deep subseafloor sedimentary metagenomes.</title>
        <authorList>
            <person name="Kawai M."/>
            <person name="Futagami T."/>
            <person name="Toyoda A."/>
            <person name="Takaki Y."/>
            <person name="Nishi S."/>
            <person name="Hori S."/>
            <person name="Arai W."/>
            <person name="Tsubouchi T."/>
            <person name="Morono Y."/>
            <person name="Uchiyama I."/>
            <person name="Ito T."/>
            <person name="Fujiyama A."/>
            <person name="Inagaki F."/>
            <person name="Takami H."/>
        </authorList>
    </citation>
    <scope>NUCLEOTIDE SEQUENCE</scope>
    <source>
        <strain evidence="1">Expedition CK06-06</strain>
    </source>
</reference>
<dbReference type="InterPro" id="IPR050240">
    <property type="entry name" value="DNA_pol_type-B"/>
</dbReference>
<dbReference type="PANTHER" id="PTHR10322:SF23">
    <property type="entry name" value="DNA POLYMERASE DELTA CATALYTIC SUBUNIT"/>
    <property type="match status" value="1"/>
</dbReference>
<sequence>MVSAGYMYYQDKTSDLTYVTSRIDNTRYLVRNLPDKQNACDMLAKIKQNMIILCNHLLKTYPSDENVDRLKRKFDPSQITETSRGEKNTSYTINKGEKIVLCLRARDGNERLEAVKEKVKNGDKHYYVKSLASTETIRKRTLYWFDNKKQYQFIKFSFTHKSGFYAYKNVFDEPFFIRNINKVHPFDFKHAMYQTNIQPVLLNMHKQDIKGCGWITLKAGEYSWRDEEFTRCQMNFTVDYDHVYPDNDNNAISPMIIAA</sequence>
<dbReference type="EMBL" id="BARV01028207">
    <property type="protein sequence ID" value="GAI45417.1"/>
    <property type="molecule type" value="Genomic_DNA"/>
</dbReference>
<proteinExistence type="predicted"/>
<organism evidence="1">
    <name type="scientific">marine sediment metagenome</name>
    <dbReference type="NCBI Taxonomy" id="412755"/>
    <lineage>
        <taxon>unclassified sequences</taxon>
        <taxon>metagenomes</taxon>
        <taxon>ecological metagenomes</taxon>
    </lineage>
</organism>